<name>A0AA38CDX8_TAXCH</name>
<feature type="non-terminal residue" evidence="2">
    <location>
        <position position="176"/>
    </location>
</feature>
<dbReference type="AlphaFoldDB" id="A0AA38CDX8"/>
<dbReference type="CDD" id="cd03449">
    <property type="entry name" value="R_hydratase"/>
    <property type="match status" value="1"/>
</dbReference>
<comment type="caution">
    <text evidence="2">The sequence shown here is derived from an EMBL/GenBank/DDBJ whole genome shotgun (WGS) entry which is preliminary data.</text>
</comment>
<dbReference type="PANTHER" id="PTHR43437:SF3">
    <property type="entry name" value="HYDROXYACYL-THIOESTER DEHYDRATASE TYPE 2, MITOCHONDRIAL"/>
    <property type="match status" value="1"/>
</dbReference>
<dbReference type="InterPro" id="IPR002539">
    <property type="entry name" value="MaoC-like_dom"/>
</dbReference>
<reference evidence="2 3" key="1">
    <citation type="journal article" date="2021" name="Nat. Plants">
        <title>The Taxus genome provides insights into paclitaxel biosynthesis.</title>
        <authorList>
            <person name="Xiong X."/>
            <person name="Gou J."/>
            <person name="Liao Q."/>
            <person name="Li Y."/>
            <person name="Zhou Q."/>
            <person name="Bi G."/>
            <person name="Li C."/>
            <person name="Du R."/>
            <person name="Wang X."/>
            <person name="Sun T."/>
            <person name="Guo L."/>
            <person name="Liang H."/>
            <person name="Lu P."/>
            <person name="Wu Y."/>
            <person name="Zhang Z."/>
            <person name="Ro D.K."/>
            <person name="Shang Y."/>
            <person name="Huang S."/>
            <person name="Yan J."/>
        </authorList>
    </citation>
    <scope>NUCLEOTIDE SEQUENCE [LARGE SCALE GENOMIC DNA]</scope>
    <source>
        <tissue evidence="2">Leaf</tissue>
    </source>
</reference>
<feature type="domain" description="MaoC-like" evidence="1">
    <location>
        <begin position="47"/>
        <end position="145"/>
    </location>
</feature>
<evidence type="ECO:0000313" key="3">
    <source>
        <dbReference type="Proteomes" id="UP000824469"/>
    </source>
</evidence>
<dbReference type="InterPro" id="IPR050965">
    <property type="entry name" value="UPF0336/Enoyl-CoA_hydratase"/>
</dbReference>
<dbReference type="SUPFAM" id="SSF54637">
    <property type="entry name" value="Thioesterase/thiol ester dehydrase-isomerase"/>
    <property type="match status" value="1"/>
</dbReference>
<gene>
    <name evidence="2" type="ORF">KI387_030709</name>
</gene>
<sequence length="176" mass="20043">MVSKLTRVCWERLFYPSAQLPLPPITIKRSFLSSFSINTKLKEGDILRKERSFTHEEVVKYSQLSQDSNPIHLDSAQARKAGFKDTVVHGMLYAALFPSIIAFHFPGAIYVSQTLQFKAPVCIEDNLLAEVQALELREHRQKYRVRFATKCFRKEGMLLVLDGEAIALLPNLLYAG</sequence>
<dbReference type="GO" id="GO:0006633">
    <property type="term" value="P:fatty acid biosynthetic process"/>
    <property type="evidence" value="ECO:0007669"/>
    <property type="project" value="TreeGrafter"/>
</dbReference>
<accession>A0AA38CDX8</accession>
<dbReference type="GO" id="GO:0019171">
    <property type="term" value="F:(3R)-hydroxyacyl-[acyl-carrier-protein] dehydratase activity"/>
    <property type="evidence" value="ECO:0007669"/>
    <property type="project" value="TreeGrafter"/>
</dbReference>
<keyword evidence="3" id="KW-1185">Reference proteome</keyword>
<organism evidence="2 3">
    <name type="scientific">Taxus chinensis</name>
    <name type="common">Chinese yew</name>
    <name type="synonym">Taxus wallichiana var. chinensis</name>
    <dbReference type="NCBI Taxonomy" id="29808"/>
    <lineage>
        <taxon>Eukaryota</taxon>
        <taxon>Viridiplantae</taxon>
        <taxon>Streptophyta</taxon>
        <taxon>Embryophyta</taxon>
        <taxon>Tracheophyta</taxon>
        <taxon>Spermatophyta</taxon>
        <taxon>Pinopsida</taxon>
        <taxon>Pinidae</taxon>
        <taxon>Conifers II</taxon>
        <taxon>Cupressales</taxon>
        <taxon>Taxaceae</taxon>
        <taxon>Taxus</taxon>
    </lineage>
</organism>
<dbReference type="EMBL" id="JAHRHJ020000010">
    <property type="protein sequence ID" value="KAH9299027.1"/>
    <property type="molecule type" value="Genomic_DNA"/>
</dbReference>
<proteinExistence type="predicted"/>
<dbReference type="Proteomes" id="UP000824469">
    <property type="component" value="Unassembled WGS sequence"/>
</dbReference>
<dbReference type="PANTHER" id="PTHR43437">
    <property type="entry name" value="HYDROXYACYL-THIOESTER DEHYDRATASE TYPE 2, MITOCHONDRIAL-RELATED"/>
    <property type="match status" value="1"/>
</dbReference>
<evidence type="ECO:0000313" key="2">
    <source>
        <dbReference type="EMBL" id="KAH9299027.1"/>
    </source>
</evidence>
<evidence type="ECO:0000259" key="1">
    <source>
        <dbReference type="Pfam" id="PF01575"/>
    </source>
</evidence>
<dbReference type="Gene3D" id="3.10.129.10">
    <property type="entry name" value="Hotdog Thioesterase"/>
    <property type="match status" value="1"/>
</dbReference>
<dbReference type="InterPro" id="IPR029069">
    <property type="entry name" value="HotDog_dom_sf"/>
</dbReference>
<dbReference type="OMA" id="GCVFLHQ"/>
<dbReference type="GO" id="GO:0005739">
    <property type="term" value="C:mitochondrion"/>
    <property type="evidence" value="ECO:0007669"/>
    <property type="project" value="TreeGrafter"/>
</dbReference>
<protein>
    <recommendedName>
        <fullName evidence="1">MaoC-like domain-containing protein</fullName>
    </recommendedName>
</protein>
<dbReference type="Pfam" id="PF01575">
    <property type="entry name" value="MaoC_dehydratas"/>
    <property type="match status" value="1"/>
</dbReference>